<keyword evidence="3" id="KW-1185">Reference proteome</keyword>
<dbReference type="HOGENOM" id="CLU_015937_0_0_1"/>
<proteinExistence type="predicted"/>
<dbReference type="OrthoDB" id="4161589at2759"/>
<sequence>MILSIKTTLNSTDIQVHNPTPVSRSNEPYPSQSGGARPGPEFGPVQAQSVNGLFQLQDPEIQGDRPPRRRKIHWERAETRSALQKEMVQRLLQLIYSGDDEIRKRLGADSQIRVLAQRLGLDEPELAATSSTSSHLAQHEPWSFSHTRATDREQFEEDMGQKEESTRRKAILSEGTAEAAPKAGPSNRLTSPAGSHDDQWYLPILTDATVQKPRPTDPRDQYRIFCLRERETPSVELISIFGDFPFLSTEMDTGQSLPVQRQQMVNLDIPEYLVQPMLFEGEQCPMAAVYTDFRDYGRRQLAAGFPVEVVLGSSQVDLALYFRERRPDDPHTPATWACEYMRLLKNFDIYVALAWISTITHFMRWTIAPSAETYALLPNAMRPTPLQRLVRHHPGVDLPIFPEMRDGLIQDMRDYIVAIQTLGCSVNWAYGLEAAIATDPETGIMTLSDTFASHISILSHWSISQKFADVFPEMRGYYHIVEQDTIPVSEVDVEAFLARRRVPNES</sequence>
<evidence type="ECO:0000313" key="2">
    <source>
        <dbReference type="EMBL" id="KIW91173.1"/>
    </source>
</evidence>
<dbReference type="GeneID" id="27700996"/>
<dbReference type="VEuPathDB" id="FungiDB:Z519_08068"/>
<dbReference type="PANTHER" id="PTHR37012">
    <property type="entry name" value="B-ZIP TRANSCRIPTION FACTOR (EUROFUNG)-RELATED"/>
    <property type="match status" value="1"/>
</dbReference>
<evidence type="ECO:0000313" key="3">
    <source>
        <dbReference type="Proteomes" id="UP000053789"/>
    </source>
</evidence>
<gene>
    <name evidence="2" type="ORF">Z519_08068</name>
</gene>
<dbReference type="AlphaFoldDB" id="A0A0D2HD00"/>
<feature type="compositionally biased region" description="Polar residues" evidence="1">
    <location>
        <begin position="1"/>
        <end position="34"/>
    </location>
</feature>
<reference evidence="2" key="1">
    <citation type="submission" date="2015-01" db="EMBL/GenBank/DDBJ databases">
        <title>The Genome Sequence of Cladophialophora bantiana CBS 173.52.</title>
        <authorList>
            <consortium name="The Broad Institute Genomics Platform"/>
            <person name="Cuomo C."/>
            <person name="de Hoog S."/>
            <person name="Gorbushina A."/>
            <person name="Stielow B."/>
            <person name="Teixiera M."/>
            <person name="Abouelleil A."/>
            <person name="Chapman S.B."/>
            <person name="Priest M."/>
            <person name="Young S.K."/>
            <person name="Wortman J."/>
            <person name="Nusbaum C."/>
            <person name="Birren B."/>
        </authorList>
    </citation>
    <scope>NUCLEOTIDE SEQUENCE [LARGE SCALE GENOMIC DNA]</scope>
    <source>
        <strain evidence="2">CBS 173.52</strain>
    </source>
</reference>
<dbReference type="InterPro" id="IPR021833">
    <property type="entry name" value="DUF3425"/>
</dbReference>
<accession>A0A0D2HD00</accession>
<evidence type="ECO:0000256" key="1">
    <source>
        <dbReference type="SAM" id="MobiDB-lite"/>
    </source>
</evidence>
<dbReference type="PANTHER" id="PTHR37012:SF2">
    <property type="entry name" value="BZIP DOMAIN-CONTAINING PROTEIN-RELATED"/>
    <property type="match status" value="1"/>
</dbReference>
<protein>
    <submittedName>
        <fullName evidence="2">Uncharacterized protein</fullName>
    </submittedName>
</protein>
<dbReference type="RefSeq" id="XP_016617842.1">
    <property type="nucleotide sequence ID" value="XM_016765797.1"/>
</dbReference>
<dbReference type="Proteomes" id="UP000053789">
    <property type="component" value="Unassembled WGS sequence"/>
</dbReference>
<dbReference type="Pfam" id="PF11905">
    <property type="entry name" value="DUF3425"/>
    <property type="match status" value="1"/>
</dbReference>
<feature type="region of interest" description="Disordered" evidence="1">
    <location>
        <begin position="1"/>
        <end position="46"/>
    </location>
</feature>
<dbReference type="EMBL" id="KN846991">
    <property type="protein sequence ID" value="KIW91173.1"/>
    <property type="molecule type" value="Genomic_DNA"/>
</dbReference>
<feature type="region of interest" description="Disordered" evidence="1">
    <location>
        <begin position="126"/>
        <end position="195"/>
    </location>
</feature>
<organism evidence="2 3">
    <name type="scientific">Cladophialophora bantiana (strain ATCC 10958 / CBS 173.52 / CDC B-1940 / NIH 8579)</name>
    <name type="common">Xylohypha bantiana</name>
    <dbReference type="NCBI Taxonomy" id="1442370"/>
    <lineage>
        <taxon>Eukaryota</taxon>
        <taxon>Fungi</taxon>
        <taxon>Dikarya</taxon>
        <taxon>Ascomycota</taxon>
        <taxon>Pezizomycotina</taxon>
        <taxon>Eurotiomycetes</taxon>
        <taxon>Chaetothyriomycetidae</taxon>
        <taxon>Chaetothyriales</taxon>
        <taxon>Herpotrichiellaceae</taxon>
        <taxon>Cladophialophora</taxon>
    </lineage>
</organism>
<feature type="compositionally biased region" description="Basic and acidic residues" evidence="1">
    <location>
        <begin position="148"/>
        <end position="167"/>
    </location>
</feature>
<name>A0A0D2HD00_CLAB1</name>